<dbReference type="EMBL" id="CP000155">
    <property type="protein sequence ID" value="ABC29050.1"/>
    <property type="molecule type" value="Genomic_DNA"/>
</dbReference>
<gene>
    <name evidence="6" type="ordered locus">HCH_02223</name>
</gene>
<evidence type="ECO:0000259" key="5">
    <source>
        <dbReference type="Pfam" id="PF01613"/>
    </source>
</evidence>
<keyword evidence="2" id="KW-0285">Flavoprotein</keyword>
<comment type="cofactor">
    <cofactor evidence="1">
        <name>FMN</name>
        <dbReference type="ChEBI" id="CHEBI:58210"/>
    </cofactor>
</comment>
<dbReference type="HOGENOM" id="CLU_059021_3_1_6"/>
<evidence type="ECO:0000256" key="4">
    <source>
        <dbReference type="ARBA" id="ARBA00038054"/>
    </source>
</evidence>
<comment type="similarity">
    <text evidence="4">Belongs to the flavoredoxin family.</text>
</comment>
<dbReference type="eggNOG" id="COG1853">
    <property type="taxonomic scope" value="Bacteria"/>
</dbReference>
<sequence length="204" mass="22276">MYIDFQQLEATKIYHWMTQTIIPRPIAWALTRNEDGGMNLAPFSYFTAISSAPPTIAISIGKKTSGELKDTRSNLQVGAPCTVHIAGRELAQAVTDSSRTLPYGESELQGLNLSLVDFEGFELGRLAQCRLAFGCRVQEVVELGSVPQAMVLLNIEKLFVDDSVMTTDAKGRLKVDAMQVNPLSRLGADEYATLGEVISIPRPA</sequence>
<proteinExistence type="inferred from homology"/>
<accession>Q2SJX4</accession>
<organism evidence="6 7">
    <name type="scientific">Hahella chejuensis (strain KCTC 2396)</name>
    <dbReference type="NCBI Taxonomy" id="349521"/>
    <lineage>
        <taxon>Bacteria</taxon>
        <taxon>Pseudomonadati</taxon>
        <taxon>Pseudomonadota</taxon>
        <taxon>Gammaproteobacteria</taxon>
        <taxon>Oceanospirillales</taxon>
        <taxon>Hahellaceae</taxon>
        <taxon>Hahella</taxon>
    </lineage>
</organism>
<dbReference type="PANTHER" id="PTHR33798:SF5">
    <property type="entry name" value="FLAVIN REDUCTASE LIKE DOMAIN-CONTAINING PROTEIN"/>
    <property type="match status" value="1"/>
</dbReference>
<feature type="domain" description="Flavin reductase like" evidence="5">
    <location>
        <begin position="22"/>
        <end position="162"/>
    </location>
</feature>
<dbReference type="OrthoDB" id="9794638at2"/>
<dbReference type="SUPFAM" id="SSF50475">
    <property type="entry name" value="FMN-binding split barrel"/>
    <property type="match status" value="1"/>
</dbReference>
<dbReference type="Gene3D" id="2.30.110.10">
    <property type="entry name" value="Electron Transport, Fmn-binding Protein, Chain A"/>
    <property type="match status" value="1"/>
</dbReference>
<dbReference type="STRING" id="349521.HCH_02223"/>
<dbReference type="AlphaFoldDB" id="Q2SJX4"/>
<evidence type="ECO:0000313" key="7">
    <source>
        <dbReference type="Proteomes" id="UP000000238"/>
    </source>
</evidence>
<dbReference type="Pfam" id="PF01613">
    <property type="entry name" value="Flavin_Reduct"/>
    <property type="match status" value="1"/>
</dbReference>
<dbReference type="KEGG" id="hch:HCH_02223"/>
<evidence type="ECO:0000313" key="6">
    <source>
        <dbReference type="EMBL" id="ABC29050.1"/>
    </source>
</evidence>
<dbReference type="GO" id="GO:0010181">
    <property type="term" value="F:FMN binding"/>
    <property type="evidence" value="ECO:0007669"/>
    <property type="project" value="InterPro"/>
</dbReference>
<keyword evidence="7" id="KW-1185">Reference proteome</keyword>
<evidence type="ECO:0000256" key="1">
    <source>
        <dbReference type="ARBA" id="ARBA00001917"/>
    </source>
</evidence>
<dbReference type="Proteomes" id="UP000000238">
    <property type="component" value="Chromosome"/>
</dbReference>
<name>Q2SJX4_HAHCH</name>
<dbReference type="InterPro" id="IPR002563">
    <property type="entry name" value="Flavin_Rdtase-like_dom"/>
</dbReference>
<dbReference type="RefSeq" id="WP_011396119.1">
    <property type="nucleotide sequence ID" value="NC_007645.1"/>
</dbReference>
<reference evidence="6 7" key="1">
    <citation type="journal article" date="2005" name="Nucleic Acids Res.">
        <title>Genomic blueprint of Hahella chejuensis, a marine microbe producing an algicidal agent.</title>
        <authorList>
            <person name="Jeong H."/>
            <person name="Yim J.H."/>
            <person name="Lee C."/>
            <person name="Choi S.-H."/>
            <person name="Park Y.K."/>
            <person name="Yoon S.H."/>
            <person name="Hur C.-G."/>
            <person name="Kang H.-Y."/>
            <person name="Kim D."/>
            <person name="Lee H.H."/>
            <person name="Park K.H."/>
            <person name="Park S.-H."/>
            <person name="Park H.-S."/>
            <person name="Lee H.K."/>
            <person name="Oh T.K."/>
            <person name="Kim J.F."/>
        </authorList>
    </citation>
    <scope>NUCLEOTIDE SEQUENCE [LARGE SCALE GENOMIC DNA]</scope>
    <source>
        <strain evidence="6 7">KCTC 2396</strain>
    </source>
</reference>
<protein>
    <submittedName>
        <fullName evidence="6">Conserved protein/domain typically associated with flavoprotein oxygenases, DIM6/NTAB family</fullName>
    </submittedName>
</protein>
<dbReference type="GO" id="GO:0016646">
    <property type="term" value="F:oxidoreductase activity, acting on the CH-NH group of donors, NAD or NADP as acceptor"/>
    <property type="evidence" value="ECO:0007669"/>
    <property type="project" value="UniProtKB-ARBA"/>
</dbReference>
<evidence type="ECO:0000256" key="3">
    <source>
        <dbReference type="ARBA" id="ARBA00022643"/>
    </source>
</evidence>
<evidence type="ECO:0000256" key="2">
    <source>
        <dbReference type="ARBA" id="ARBA00022630"/>
    </source>
</evidence>
<keyword evidence="3" id="KW-0288">FMN</keyword>
<dbReference type="InterPro" id="IPR012349">
    <property type="entry name" value="Split_barrel_FMN-bd"/>
</dbReference>
<dbReference type="PANTHER" id="PTHR33798">
    <property type="entry name" value="FLAVOPROTEIN OXYGENASE"/>
    <property type="match status" value="1"/>
</dbReference>